<dbReference type="Gene3D" id="3.30.70.330">
    <property type="match status" value="1"/>
</dbReference>
<dbReference type="InterPro" id="IPR035979">
    <property type="entry name" value="RBD_domain_sf"/>
</dbReference>
<reference evidence="3" key="1">
    <citation type="journal article" date="2023" name="Plant J.">
        <title>Genome sequences and population genomics provide insights into the demographic history, inbreeding, and mutation load of two 'living fossil' tree species of Dipteronia.</title>
        <authorList>
            <person name="Feng Y."/>
            <person name="Comes H.P."/>
            <person name="Chen J."/>
            <person name="Zhu S."/>
            <person name="Lu R."/>
            <person name="Zhang X."/>
            <person name="Li P."/>
            <person name="Qiu J."/>
            <person name="Olsen K.M."/>
            <person name="Qiu Y."/>
        </authorList>
    </citation>
    <scope>NUCLEOTIDE SEQUENCE</scope>
    <source>
        <strain evidence="3">NBL</strain>
    </source>
</reference>
<evidence type="ECO:0000313" key="4">
    <source>
        <dbReference type="Proteomes" id="UP001281410"/>
    </source>
</evidence>
<accession>A0AAE0AEZ0</accession>
<dbReference type="Pfam" id="PF00076">
    <property type="entry name" value="RRM_1"/>
    <property type="match status" value="1"/>
</dbReference>
<dbReference type="GO" id="GO:0003723">
    <property type="term" value="F:RNA binding"/>
    <property type="evidence" value="ECO:0007669"/>
    <property type="project" value="UniProtKB-UniRule"/>
</dbReference>
<keyword evidence="4" id="KW-1185">Reference proteome</keyword>
<sequence length="369" mass="42777">MRDRGRERNSEFSGYGGKRDFRDGLASIFIDNLNPKVNVEGLWGIFRSFGHLRDIFLLSKNKTRRSCYAFVRFDTVEEANKVAGMVDGMHVYEAVKVKPTARQDIERVLSFEWNGQKFKKEWLSRCAVGILKEFSSVNSRLSSRGFMFSSSYLGDKLILWCFESAYEMEGFIMNRFFWDDIFLSVSIWSNAFVPQVRLAWINVKGIPASYWCHFFLVKFGGLFGEPLMVDKESCLRRRVDRVRFLAIIQTFRTVPRVVNMVIRKEVFLAAVMEETEPVPYSWLSNLLGLTESSNLNSPLVGERFGVNHREKSCSVQIVATDCRDGLVVGEKPIWQRKRTDLGDNKGDEVQGYHRNEGSLYPFLDWYWVT</sequence>
<protein>
    <recommendedName>
        <fullName evidence="2">RRM domain-containing protein</fullName>
    </recommendedName>
</protein>
<dbReference type="CDD" id="cd00590">
    <property type="entry name" value="RRM_SF"/>
    <property type="match status" value="1"/>
</dbReference>
<dbReference type="SMART" id="SM00360">
    <property type="entry name" value="RRM"/>
    <property type="match status" value="1"/>
</dbReference>
<dbReference type="EMBL" id="JANJYJ010000005">
    <property type="protein sequence ID" value="KAK3212283.1"/>
    <property type="molecule type" value="Genomic_DNA"/>
</dbReference>
<dbReference type="AlphaFoldDB" id="A0AAE0AEZ0"/>
<feature type="domain" description="RRM" evidence="2">
    <location>
        <begin position="26"/>
        <end position="102"/>
    </location>
</feature>
<dbReference type="Proteomes" id="UP001281410">
    <property type="component" value="Unassembled WGS sequence"/>
</dbReference>
<evidence type="ECO:0000259" key="2">
    <source>
        <dbReference type="PROSITE" id="PS50102"/>
    </source>
</evidence>
<gene>
    <name evidence="3" type="ORF">Dsin_016989</name>
</gene>
<dbReference type="PROSITE" id="PS50102">
    <property type="entry name" value="RRM"/>
    <property type="match status" value="1"/>
</dbReference>
<evidence type="ECO:0000256" key="1">
    <source>
        <dbReference type="PROSITE-ProRule" id="PRU00176"/>
    </source>
</evidence>
<proteinExistence type="predicted"/>
<dbReference type="InterPro" id="IPR000504">
    <property type="entry name" value="RRM_dom"/>
</dbReference>
<dbReference type="SUPFAM" id="SSF54928">
    <property type="entry name" value="RNA-binding domain, RBD"/>
    <property type="match status" value="1"/>
</dbReference>
<dbReference type="PANTHER" id="PTHR34427">
    <property type="entry name" value="DUF4283 DOMAIN PROTEIN"/>
    <property type="match status" value="1"/>
</dbReference>
<evidence type="ECO:0000313" key="3">
    <source>
        <dbReference type="EMBL" id="KAK3212283.1"/>
    </source>
</evidence>
<organism evidence="3 4">
    <name type="scientific">Dipteronia sinensis</name>
    <dbReference type="NCBI Taxonomy" id="43782"/>
    <lineage>
        <taxon>Eukaryota</taxon>
        <taxon>Viridiplantae</taxon>
        <taxon>Streptophyta</taxon>
        <taxon>Embryophyta</taxon>
        <taxon>Tracheophyta</taxon>
        <taxon>Spermatophyta</taxon>
        <taxon>Magnoliopsida</taxon>
        <taxon>eudicotyledons</taxon>
        <taxon>Gunneridae</taxon>
        <taxon>Pentapetalae</taxon>
        <taxon>rosids</taxon>
        <taxon>malvids</taxon>
        <taxon>Sapindales</taxon>
        <taxon>Sapindaceae</taxon>
        <taxon>Hippocastanoideae</taxon>
        <taxon>Acereae</taxon>
        <taxon>Dipteronia</taxon>
    </lineage>
</organism>
<dbReference type="PANTHER" id="PTHR34427:SF5">
    <property type="entry name" value="DUF4283 DOMAIN-CONTAINING PROTEIN"/>
    <property type="match status" value="1"/>
</dbReference>
<dbReference type="InterPro" id="IPR012677">
    <property type="entry name" value="Nucleotide-bd_a/b_plait_sf"/>
</dbReference>
<name>A0AAE0AEZ0_9ROSI</name>
<comment type="caution">
    <text evidence="3">The sequence shown here is derived from an EMBL/GenBank/DDBJ whole genome shotgun (WGS) entry which is preliminary data.</text>
</comment>
<keyword evidence="1" id="KW-0694">RNA-binding</keyword>